<evidence type="ECO:0000313" key="3">
    <source>
        <dbReference type="Proteomes" id="UP001205531"/>
    </source>
</evidence>
<comment type="caution">
    <text evidence="2">The sequence shown here is derived from an EMBL/GenBank/DDBJ whole genome shotgun (WGS) entry which is preliminary data.</text>
</comment>
<dbReference type="Proteomes" id="UP001205531">
    <property type="component" value="Unassembled WGS sequence"/>
</dbReference>
<evidence type="ECO:0000256" key="1">
    <source>
        <dbReference type="SAM" id="Coils"/>
    </source>
</evidence>
<accession>A0AAW5IGN0</accession>
<keyword evidence="1" id="KW-0175">Coiled coil</keyword>
<organism evidence="2 3">
    <name type="scientific">Segatella copri</name>
    <dbReference type="NCBI Taxonomy" id="165179"/>
    <lineage>
        <taxon>Bacteria</taxon>
        <taxon>Pseudomonadati</taxon>
        <taxon>Bacteroidota</taxon>
        <taxon>Bacteroidia</taxon>
        <taxon>Bacteroidales</taxon>
        <taxon>Prevotellaceae</taxon>
        <taxon>Segatella</taxon>
    </lineage>
</organism>
<name>A0AAW5IGN0_9BACT</name>
<reference evidence="2" key="1">
    <citation type="submission" date="2022-07" db="EMBL/GenBank/DDBJ databases">
        <title>Prevotella copri.</title>
        <authorList>
            <person name="Yang C."/>
        </authorList>
    </citation>
    <scope>NUCLEOTIDE SEQUENCE</scope>
    <source>
        <strain evidence="2">HF2107</strain>
    </source>
</reference>
<protein>
    <submittedName>
        <fullName evidence="2">Uncharacterized protein</fullName>
    </submittedName>
</protein>
<dbReference type="AlphaFoldDB" id="A0AAW5IGN0"/>
<gene>
    <name evidence="2" type="ORF">NNC64_06355</name>
</gene>
<evidence type="ECO:0000313" key="2">
    <source>
        <dbReference type="EMBL" id="MCP9564187.1"/>
    </source>
</evidence>
<dbReference type="EMBL" id="JANDWZ010000010">
    <property type="protein sequence ID" value="MCP9564187.1"/>
    <property type="molecule type" value="Genomic_DNA"/>
</dbReference>
<feature type="coiled-coil region" evidence="1">
    <location>
        <begin position="52"/>
        <end position="79"/>
    </location>
</feature>
<sequence length="191" mass="22049">MNIVIFRRRFTPWSVDGTLVINGVFFSGTVEHPKKYMAAGRYKVAPVPIRFQKKVEVEIKETEEEKEKNKEKGKKEEKKFKIEIVEEVRTMPAILQEKGRVSKTPVLRKPYITPGFGPLALKYGSIVMGKSLKTGLVAYNEEKFQEFCDMISDALQEKEQVTLVIKDWGKDEIPKEYMIVLPNNNLNHTIQ</sequence>
<proteinExistence type="predicted"/>
<dbReference type="RefSeq" id="WP_254951801.1">
    <property type="nucleotide sequence ID" value="NZ_JANDWY010000011.1"/>
</dbReference>